<organism evidence="7 8">
    <name type="scientific">Psychracetigena formicireducens</name>
    <dbReference type="NCBI Taxonomy" id="2986056"/>
    <lineage>
        <taxon>Bacteria</taxon>
        <taxon>Bacillati</taxon>
        <taxon>Candidatus Lithacetigenota</taxon>
        <taxon>Candidatus Psychracetigena</taxon>
    </lineage>
</organism>
<evidence type="ECO:0000313" key="8">
    <source>
        <dbReference type="Proteomes" id="UP000811545"/>
    </source>
</evidence>
<evidence type="ECO:0000256" key="4">
    <source>
        <dbReference type="ARBA" id="ARBA00022747"/>
    </source>
</evidence>
<keyword evidence="4" id="KW-0680">Restriction system</keyword>
<sequence length="444" mass="52483">MIFITPIFWTKTLHASRLRRFLSENGHIEYFIDFNEMPIFDGVSSTILVFKYIKGKRLREDAEPTVKCIKVHTKKRLDESYLAKIQELIVKIRNNDEYFVDGIFECFRHDQFKGGQSWNAIPRPFIPEIEHLEEFCMNCAPLVDISVSKKNIRLHISELYTKDDLEENGIQIKMCKKVNFNGTPYYIIDGVEDIKRPVRLGDITDIGNGLVSGLDSAFKMVQYEKLSDIEKGKMIKVVKAYNLTQYYSTGYDPYIFVNDIEREEELKANYPFIYNYLKENKDKLESRYQYNKVTPWWHWVFLRNWKLFTENKKKIFCPCKERIDKKQYARFSLIEGGFVPTQDVTAMVLKPWVKEDIRYIMALLNSDIILHWMKYKGLSRGGVLEFSERPLSKIPMRLIDWENKKEVSLYNEIIGLVNKIIQEKNSIKYKGLIEERIKALIGLN</sequence>
<dbReference type="GO" id="GO:0009007">
    <property type="term" value="F:site-specific DNA-methyltransferase (adenine-specific) activity"/>
    <property type="evidence" value="ECO:0007669"/>
    <property type="project" value="UniProtKB-EC"/>
</dbReference>
<comment type="caution">
    <text evidence="7">The sequence shown here is derived from an EMBL/GenBank/DDBJ whole genome shotgun (WGS) entry which is preliminary data.</text>
</comment>
<dbReference type="GO" id="GO:0003677">
    <property type="term" value="F:DNA binding"/>
    <property type="evidence" value="ECO:0007669"/>
    <property type="project" value="UniProtKB-KW"/>
</dbReference>
<keyword evidence="3" id="KW-0808">Transferase</keyword>
<dbReference type="EC" id="2.1.1.72" evidence="1"/>
<dbReference type="EMBL" id="QLTW01000189">
    <property type="protein sequence ID" value="MBT9145832.1"/>
    <property type="molecule type" value="Genomic_DNA"/>
</dbReference>
<gene>
    <name evidence="7" type="ORF">DDT42_01709</name>
</gene>
<dbReference type="GO" id="GO:0009307">
    <property type="term" value="P:DNA restriction-modification system"/>
    <property type="evidence" value="ECO:0007669"/>
    <property type="project" value="UniProtKB-KW"/>
</dbReference>
<evidence type="ECO:0000256" key="1">
    <source>
        <dbReference type="ARBA" id="ARBA00011900"/>
    </source>
</evidence>
<accession>A0A9E2BHW6</accession>
<dbReference type="GO" id="GO:0032259">
    <property type="term" value="P:methylation"/>
    <property type="evidence" value="ECO:0007669"/>
    <property type="project" value="UniProtKB-KW"/>
</dbReference>
<dbReference type="Gene3D" id="3.40.50.150">
    <property type="entry name" value="Vaccinia Virus protein VP39"/>
    <property type="match status" value="1"/>
</dbReference>
<evidence type="ECO:0000256" key="2">
    <source>
        <dbReference type="ARBA" id="ARBA00022603"/>
    </source>
</evidence>
<dbReference type="Proteomes" id="UP000811545">
    <property type="component" value="Unassembled WGS sequence"/>
</dbReference>
<dbReference type="AlphaFoldDB" id="A0A9E2BHW6"/>
<dbReference type="PANTHER" id="PTHR33841">
    <property type="entry name" value="DNA METHYLTRANSFERASE YEEA-RELATED"/>
    <property type="match status" value="1"/>
</dbReference>
<evidence type="ECO:0000256" key="3">
    <source>
        <dbReference type="ARBA" id="ARBA00022679"/>
    </source>
</evidence>
<reference evidence="7 8" key="1">
    <citation type="journal article" date="2021" name="bioRxiv">
        <title>Unique metabolic strategies in Hadean analogues reveal hints for primordial physiology.</title>
        <authorList>
            <person name="Nobu M.K."/>
            <person name="Nakai R."/>
            <person name="Tamazawa S."/>
            <person name="Mori H."/>
            <person name="Toyoda A."/>
            <person name="Ijiri A."/>
            <person name="Suzuki S."/>
            <person name="Kurokawa K."/>
            <person name="Kamagata Y."/>
            <person name="Tamaki H."/>
        </authorList>
    </citation>
    <scope>NUCLEOTIDE SEQUENCE [LARGE SCALE GENOMIC DNA]</scope>
    <source>
        <strain evidence="7">BS525</strain>
    </source>
</reference>
<protein>
    <recommendedName>
        <fullName evidence="1">site-specific DNA-methyltransferase (adenine-specific)</fullName>
        <ecNumber evidence="1">2.1.1.72</ecNumber>
    </recommendedName>
</protein>
<dbReference type="InterPro" id="IPR029063">
    <property type="entry name" value="SAM-dependent_MTases_sf"/>
</dbReference>
<proteinExistence type="predicted"/>
<name>A0A9E2BHW6_PSYF1</name>
<comment type="catalytic activity">
    <reaction evidence="6">
        <text>a 2'-deoxyadenosine in DNA + S-adenosyl-L-methionine = an N(6)-methyl-2'-deoxyadenosine in DNA + S-adenosyl-L-homocysteine + H(+)</text>
        <dbReference type="Rhea" id="RHEA:15197"/>
        <dbReference type="Rhea" id="RHEA-COMP:12418"/>
        <dbReference type="Rhea" id="RHEA-COMP:12419"/>
        <dbReference type="ChEBI" id="CHEBI:15378"/>
        <dbReference type="ChEBI" id="CHEBI:57856"/>
        <dbReference type="ChEBI" id="CHEBI:59789"/>
        <dbReference type="ChEBI" id="CHEBI:90615"/>
        <dbReference type="ChEBI" id="CHEBI:90616"/>
        <dbReference type="EC" id="2.1.1.72"/>
    </reaction>
</comment>
<keyword evidence="5" id="KW-0238">DNA-binding</keyword>
<dbReference type="InterPro" id="IPR050953">
    <property type="entry name" value="N4_N6_ade-DNA_methylase"/>
</dbReference>
<evidence type="ECO:0000313" key="7">
    <source>
        <dbReference type="EMBL" id="MBT9145832.1"/>
    </source>
</evidence>
<dbReference type="PANTHER" id="PTHR33841:SF6">
    <property type="entry name" value="TYPE II METHYLTRANSFERASE M.HINDII"/>
    <property type="match status" value="1"/>
</dbReference>
<evidence type="ECO:0000256" key="6">
    <source>
        <dbReference type="ARBA" id="ARBA00047942"/>
    </source>
</evidence>
<evidence type="ECO:0000256" key="5">
    <source>
        <dbReference type="ARBA" id="ARBA00023125"/>
    </source>
</evidence>
<keyword evidence="2" id="KW-0489">Methyltransferase</keyword>